<protein>
    <submittedName>
        <fullName evidence="1">Uncharacterized protein</fullName>
    </submittedName>
</protein>
<dbReference type="EMBL" id="BK032687">
    <property type="protein sequence ID" value="DAF55298.1"/>
    <property type="molecule type" value="Genomic_DNA"/>
</dbReference>
<evidence type="ECO:0000313" key="1">
    <source>
        <dbReference type="EMBL" id="DAF55298.1"/>
    </source>
</evidence>
<proteinExistence type="predicted"/>
<organism evidence="1">
    <name type="scientific">Siphoviridae sp. ctZHD14</name>
    <dbReference type="NCBI Taxonomy" id="2827891"/>
    <lineage>
        <taxon>Viruses</taxon>
        <taxon>Duplodnaviria</taxon>
        <taxon>Heunggongvirae</taxon>
        <taxon>Uroviricota</taxon>
        <taxon>Caudoviricetes</taxon>
    </lineage>
</organism>
<sequence length="42" mass="5261">MSIPFLVFIYNYDCLSNSDRRENRREHFKYNRQKIYGLLVFN</sequence>
<reference evidence="1" key="1">
    <citation type="journal article" date="2021" name="Proc. Natl. Acad. Sci. U.S.A.">
        <title>A Catalog of Tens of Thousands of Viruses from Human Metagenomes Reveals Hidden Associations with Chronic Diseases.</title>
        <authorList>
            <person name="Tisza M.J."/>
            <person name="Buck C.B."/>
        </authorList>
    </citation>
    <scope>NUCLEOTIDE SEQUENCE</scope>
    <source>
        <strain evidence="1">CtZHD14</strain>
    </source>
</reference>
<name>A0A8S5SXM2_9CAUD</name>
<accession>A0A8S5SXM2</accession>